<dbReference type="SMART" id="SM01329">
    <property type="entry name" value="Iso_dh"/>
    <property type="match status" value="1"/>
</dbReference>
<accession>A0A642VAB2</accession>
<dbReference type="InterPro" id="IPR019818">
    <property type="entry name" value="IsoCit/isopropylmalate_DH_CS"/>
</dbReference>
<evidence type="ECO:0000256" key="2">
    <source>
        <dbReference type="ARBA" id="ARBA00001936"/>
    </source>
</evidence>
<keyword evidence="12" id="KW-0460">Magnesium</keyword>
<comment type="catalytic activity">
    <reaction evidence="1 19">
        <text>(2R,3S)-3-isopropylmalate + NAD(+) = 4-methyl-2-oxopentanoate + CO2 + NADH</text>
        <dbReference type="Rhea" id="RHEA:32271"/>
        <dbReference type="ChEBI" id="CHEBI:16526"/>
        <dbReference type="ChEBI" id="CHEBI:17865"/>
        <dbReference type="ChEBI" id="CHEBI:35121"/>
        <dbReference type="ChEBI" id="CHEBI:57540"/>
        <dbReference type="ChEBI" id="CHEBI:57945"/>
        <dbReference type="EC" id="1.1.1.85"/>
    </reaction>
</comment>
<comment type="pathway">
    <text evidence="4 19">Amino-acid biosynthesis; L-leucine biosynthesis; L-leucine from 3-methyl-2-oxobutanoate: step 3/4.</text>
</comment>
<keyword evidence="14 19" id="KW-0520">NAD</keyword>
<evidence type="ECO:0000256" key="17">
    <source>
        <dbReference type="ARBA" id="ARBA00023577"/>
    </source>
</evidence>
<organism evidence="21 22">
    <name type="scientific">Trichomonascus ciferrii</name>
    <dbReference type="NCBI Taxonomy" id="44093"/>
    <lineage>
        <taxon>Eukaryota</taxon>
        <taxon>Fungi</taxon>
        <taxon>Dikarya</taxon>
        <taxon>Ascomycota</taxon>
        <taxon>Saccharomycotina</taxon>
        <taxon>Dipodascomycetes</taxon>
        <taxon>Dipodascales</taxon>
        <taxon>Trichomonascaceae</taxon>
        <taxon>Trichomonascus</taxon>
        <taxon>Trichomonascus ciferrii complex</taxon>
    </lineage>
</organism>
<dbReference type="GO" id="GO:0003862">
    <property type="term" value="F:3-isopropylmalate dehydrogenase activity"/>
    <property type="evidence" value="ECO:0007669"/>
    <property type="project" value="UniProtKB-EC"/>
</dbReference>
<evidence type="ECO:0000256" key="4">
    <source>
        <dbReference type="ARBA" id="ARBA00004762"/>
    </source>
</evidence>
<dbReference type="Proteomes" id="UP000761534">
    <property type="component" value="Unassembled WGS sequence"/>
</dbReference>
<dbReference type="PROSITE" id="PS00470">
    <property type="entry name" value="IDH_IMDH"/>
    <property type="match status" value="1"/>
</dbReference>
<evidence type="ECO:0000256" key="12">
    <source>
        <dbReference type="ARBA" id="ARBA00022842"/>
    </source>
</evidence>
<evidence type="ECO:0000256" key="6">
    <source>
        <dbReference type="ARBA" id="ARBA00011738"/>
    </source>
</evidence>
<comment type="subunit">
    <text evidence="6 19">Homodimer.</text>
</comment>
<keyword evidence="16 19" id="KW-0100">Branched-chain amino acid biosynthesis</keyword>
<dbReference type="PANTHER" id="PTHR42979">
    <property type="entry name" value="3-ISOPROPYLMALATE DEHYDROGENASE"/>
    <property type="match status" value="1"/>
</dbReference>
<evidence type="ECO:0000313" key="22">
    <source>
        <dbReference type="Proteomes" id="UP000761534"/>
    </source>
</evidence>
<dbReference type="GO" id="GO:0051287">
    <property type="term" value="F:NAD binding"/>
    <property type="evidence" value="ECO:0007669"/>
    <property type="project" value="InterPro"/>
</dbReference>
<comment type="subcellular location">
    <subcellularLocation>
        <location evidence="3">Cytoplasm</location>
    </subcellularLocation>
</comment>
<evidence type="ECO:0000256" key="18">
    <source>
        <dbReference type="RuleBase" id="RU004443"/>
    </source>
</evidence>
<dbReference type="PANTHER" id="PTHR42979:SF4">
    <property type="entry name" value="3-ISOPROPYLMALATE DEHYDROGENASE"/>
    <property type="match status" value="1"/>
</dbReference>
<dbReference type="GO" id="GO:0000287">
    <property type="term" value="F:magnesium ion binding"/>
    <property type="evidence" value="ECO:0007669"/>
    <property type="project" value="InterPro"/>
</dbReference>
<comment type="function">
    <text evidence="17 19">Catalyzes the oxidation of 3-carboxy-2-hydroxy-4-methylpentanoate (3-isopropylmalate) to 3-carboxy-4-methyl-2-oxopentanoate. The product decarboxylates to 4-methyl-2 oxopentanoate.</text>
</comment>
<evidence type="ECO:0000256" key="5">
    <source>
        <dbReference type="ARBA" id="ARBA00007769"/>
    </source>
</evidence>
<evidence type="ECO:0000256" key="16">
    <source>
        <dbReference type="ARBA" id="ARBA00023304"/>
    </source>
</evidence>
<proteinExistence type="inferred from homology"/>
<dbReference type="AlphaFoldDB" id="A0A642VAB2"/>
<comment type="caution">
    <text evidence="21">The sequence shown here is derived from an EMBL/GenBank/DDBJ whole genome shotgun (WGS) entry which is preliminary data.</text>
</comment>
<dbReference type="Gene3D" id="3.40.718.10">
    <property type="entry name" value="Isopropylmalate Dehydrogenase"/>
    <property type="match status" value="1"/>
</dbReference>
<dbReference type="Pfam" id="PF00180">
    <property type="entry name" value="Iso_dh"/>
    <property type="match status" value="1"/>
</dbReference>
<dbReference type="GO" id="GO:0005829">
    <property type="term" value="C:cytosol"/>
    <property type="evidence" value="ECO:0007669"/>
    <property type="project" value="TreeGrafter"/>
</dbReference>
<keyword evidence="13 18" id="KW-0560">Oxidoreductase</keyword>
<feature type="domain" description="Isopropylmalate dehydrogenase-like" evidence="20">
    <location>
        <begin position="4"/>
        <end position="368"/>
    </location>
</feature>
<dbReference type="InterPro" id="IPR024084">
    <property type="entry name" value="IsoPropMal-DH-like_dom"/>
</dbReference>
<comment type="cofactor">
    <cofactor evidence="19">
        <name>Mg(2+)</name>
        <dbReference type="ChEBI" id="CHEBI:18420"/>
    </cofactor>
    <cofactor evidence="19">
        <name>Mn(2+)</name>
        <dbReference type="ChEBI" id="CHEBI:29035"/>
    </cofactor>
    <text evidence="19">Binds 1 Mg(2+) or Mn(2+) ion per subunit.</text>
</comment>
<dbReference type="InterPro" id="IPR004429">
    <property type="entry name" value="Isopropylmalate_DH"/>
</dbReference>
<evidence type="ECO:0000256" key="7">
    <source>
        <dbReference type="ARBA" id="ARBA00013101"/>
    </source>
</evidence>
<dbReference type="VEuPathDB" id="FungiDB:TRICI_001255"/>
<evidence type="ECO:0000256" key="19">
    <source>
        <dbReference type="RuleBase" id="RU004445"/>
    </source>
</evidence>
<evidence type="ECO:0000256" key="11">
    <source>
        <dbReference type="ARBA" id="ARBA00022723"/>
    </source>
</evidence>
<evidence type="ECO:0000256" key="10">
    <source>
        <dbReference type="ARBA" id="ARBA00022605"/>
    </source>
</evidence>
<keyword evidence="11 19" id="KW-0479">Metal-binding</keyword>
<keyword evidence="10" id="KW-0028">Amino-acid biosynthesis</keyword>
<dbReference type="UniPathway" id="UPA00048">
    <property type="reaction ID" value="UER00072"/>
</dbReference>
<keyword evidence="9 19" id="KW-0432">Leucine biosynthesis</keyword>
<evidence type="ECO:0000256" key="9">
    <source>
        <dbReference type="ARBA" id="ARBA00022430"/>
    </source>
</evidence>
<gene>
    <name evidence="21" type="ORF">TRICI_001255</name>
</gene>
<evidence type="ECO:0000256" key="14">
    <source>
        <dbReference type="ARBA" id="ARBA00023027"/>
    </source>
</evidence>
<dbReference type="GO" id="GO:0009098">
    <property type="term" value="P:L-leucine biosynthetic process"/>
    <property type="evidence" value="ECO:0007669"/>
    <property type="project" value="UniProtKB-UniPathway"/>
</dbReference>
<comment type="similarity">
    <text evidence="5 18">Belongs to the isocitrate and isopropylmalate dehydrogenases family.</text>
</comment>
<evidence type="ECO:0000256" key="15">
    <source>
        <dbReference type="ARBA" id="ARBA00023211"/>
    </source>
</evidence>
<dbReference type="NCBIfam" id="TIGR00169">
    <property type="entry name" value="leuB"/>
    <property type="match status" value="1"/>
</dbReference>
<dbReference type="EC" id="1.1.1.85" evidence="7 19"/>
<keyword evidence="22" id="KW-1185">Reference proteome</keyword>
<protein>
    <recommendedName>
        <fullName evidence="8 19">3-isopropylmalate dehydrogenase</fullName>
        <ecNumber evidence="7 19">1.1.1.85</ecNumber>
    </recommendedName>
</protein>
<dbReference type="FunFam" id="3.40.718.10:FF:000006">
    <property type="entry name" value="3-isopropylmalate dehydrogenase"/>
    <property type="match status" value="1"/>
</dbReference>
<comment type="cofactor">
    <cofactor evidence="2">
        <name>Mn(2+)</name>
        <dbReference type="ChEBI" id="CHEBI:29035"/>
    </cofactor>
</comment>
<evidence type="ECO:0000256" key="8">
    <source>
        <dbReference type="ARBA" id="ARBA00019276"/>
    </source>
</evidence>
<evidence type="ECO:0000259" key="20">
    <source>
        <dbReference type="SMART" id="SM01329"/>
    </source>
</evidence>
<evidence type="ECO:0000256" key="3">
    <source>
        <dbReference type="ARBA" id="ARBA00004496"/>
    </source>
</evidence>
<dbReference type="OrthoDB" id="419183at2759"/>
<evidence type="ECO:0000313" key="21">
    <source>
        <dbReference type="EMBL" id="KAA8916629.1"/>
    </source>
</evidence>
<reference evidence="21" key="1">
    <citation type="journal article" date="2019" name="G3 (Bethesda)">
        <title>Genome Assemblies of Two Rare Opportunistic Yeast Pathogens: Diutina rugosa (syn. Candida rugosa) and Trichomonascus ciferrii (syn. Candida ciferrii).</title>
        <authorList>
            <person name="Mixao V."/>
            <person name="Saus E."/>
            <person name="Hansen A.P."/>
            <person name="Lass-Florl C."/>
            <person name="Gabaldon T."/>
        </authorList>
    </citation>
    <scope>NUCLEOTIDE SEQUENCE</scope>
    <source>
        <strain evidence="21">CBS 4856</strain>
    </source>
</reference>
<dbReference type="EMBL" id="SWFS01000093">
    <property type="protein sequence ID" value="KAA8916629.1"/>
    <property type="molecule type" value="Genomic_DNA"/>
</dbReference>
<sequence>MVFKILVLPGDHVGPEIIAEAVKVLNTIEKHPSVKGRRVEFRFEFEDFGGSSIDKHGVAITEDVLKKAGASDAVLFGSVGGPKWGAGKVRPEQGVLDLRKRLNCWANIRPCKFPSESLESQSVLKQEVVHGTDFLVLRENCGGAYFGPKVEQEDYASDTWGYSRAEVERITRMAGYLAKKHQKTNSNGHKSKIISCDKANVLAVSRLWRNVVEEVCENEFPDVELVHQLADSATVQMMKNPLSLTGVVLCDNTFGDILSDEAAVITGSLGLLPSASLSAIPGTGSGAKALYEPSHGSAPDLPRNSANPVATILSAALMLRYSFDLDDLADIIENAVTHVLDSKDKGGLELRTGDIGGSASTTQLGDAIANTVSELLNSA</sequence>
<evidence type="ECO:0000256" key="13">
    <source>
        <dbReference type="ARBA" id="ARBA00023002"/>
    </source>
</evidence>
<evidence type="ECO:0000256" key="1">
    <source>
        <dbReference type="ARBA" id="ARBA00000624"/>
    </source>
</evidence>
<name>A0A642VAB2_9ASCO</name>
<dbReference type="SUPFAM" id="SSF53659">
    <property type="entry name" value="Isocitrate/Isopropylmalate dehydrogenase-like"/>
    <property type="match status" value="1"/>
</dbReference>
<keyword evidence="15" id="KW-0464">Manganese</keyword>